<evidence type="ECO:0000313" key="2">
    <source>
        <dbReference type="EMBL" id="KAH0574449.1"/>
    </source>
</evidence>
<evidence type="ECO:0000313" key="3">
    <source>
        <dbReference type="Proteomes" id="UP000018208"/>
    </source>
</evidence>
<reference evidence="2" key="2">
    <citation type="submission" date="2020-12" db="EMBL/GenBank/DDBJ databases">
        <title>New Spironucleus salmonicida genome in near-complete chromosomes.</title>
        <authorList>
            <person name="Xu F."/>
            <person name="Kurt Z."/>
            <person name="Jimenez-Gonzalez A."/>
            <person name="Astvaldsson A."/>
            <person name="Andersson J.O."/>
            <person name="Svard S.G."/>
        </authorList>
    </citation>
    <scope>NUCLEOTIDE SEQUENCE</scope>
    <source>
        <strain evidence="2">ATCC 50377</strain>
    </source>
</reference>
<dbReference type="VEuPathDB" id="GiardiaDB:SS50377_24407"/>
<proteinExistence type="predicted"/>
<dbReference type="AlphaFoldDB" id="V6LP77"/>
<reference evidence="1 2" key="1">
    <citation type="journal article" date="2014" name="PLoS Genet.">
        <title>The Genome of Spironucleus salmonicida Highlights a Fish Pathogen Adapted to Fluctuating Environments.</title>
        <authorList>
            <person name="Xu F."/>
            <person name="Jerlstrom-Hultqvist J."/>
            <person name="Einarsson E."/>
            <person name="Astvaldsson A."/>
            <person name="Svard S.G."/>
            <person name="Andersson J.O."/>
        </authorList>
    </citation>
    <scope>NUCLEOTIDE SEQUENCE</scope>
    <source>
        <strain evidence="2">ATCC 50377</strain>
    </source>
</reference>
<sequence>MTFLDLINTIPKDTLINIIRQRFEISYNTSENLILRVQACIIVQCLSYIDLNEKTILKLAANSLKKPFSDKFSFMHFTAVLQMIFCQDSLMNRFCPSDLHVQLKKFASQLPLLNERTVNISAFQFYNNIKNRFTVNLMEFSGTPHNSLVEISEKF</sequence>
<evidence type="ECO:0000313" key="1">
    <source>
        <dbReference type="EMBL" id="EST46043.1"/>
    </source>
</evidence>
<gene>
    <name evidence="1" type="ORF">SS50377_14031</name>
    <name evidence="2" type="ORF">SS50377_24407</name>
</gene>
<accession>V6LP77</accession>
<organism evidence="1">
    <name type="scientific">Spironucleus salmonicida</name>
    <dbReference type="NCBI Taxonomy" id="348837"/>
    <lineage>
        <taxon>Eukaryota</taxon>
        <taxon>Metamonada</taxon>
        <taxon>Diplomonadida</taxon>
        <taxon>Hexamitidae</taxon>
        <taxon>Hexamitinae</taxon>
        <taxon>Spironucleus</taxon>
    </lineage>
</organism>
<dbReference type="EMBL" id="AUWU02000004">
    <property type="protein sequence ID" value="KAH0574449.1"/>
    <property type="molecule type" value="Genomic_DNA"/>
</dbReference>
<name>V6LP77_9EUKA</name>
<dbReference type="Proteomes" id="UP000018208">
    <property type="component" value="Unassembled WGS sequence"/>
</dbReference>
<keyword evidence="3" id="KW-1185">Reference proteome</keyword>
<dbReference type="EMBL" id="KI546085">
    <property type="protein sequence ID" value="EST46043.1"/>
    <property type="molecule type" value="Genomic_DNA"/>
</dbReference>
<protein>
    <submittedName>
        <fullName evidence="1">Uncharacterized protein</fullName>
    </submittedName>
</protein>